<comment type="caution">
    <text evidence="1">The sequence shown here is derived from an EMBL/GenBank/DDBJ whole genome shotgun (WGS) entry which is preliminary data.</text>
</comment>
<sequence>MNTPLQAVTRARHWLSATSREASILVSSCPADIPHLPLRFLPGNYRSLTQDQLQNLRSLVSVSLCIGDGFHPERDIATLEVVLSHITQCVSITDTFVYFLSRTWPQTSSLSLWILEFIKMMNPPDYFRLYISTSTTVRTEVLLQGGRVSTGAGLPMDIVSDAYLLHFAELPGLQWLELHQPLQLPVHHYNQRSTFEALKRHLHRFRSLNRVTLRMLLGGGLADIIPVISASTQCSDLKFVDLDLVEVQDQANVIQALRGGLLRFSRPCTVVLPGEANRRSLRDALMALDSFLHRHHA</sequence>
<accession>A0A0W0EZ78</accession>
<dbReference type="AlphaFoldDB" id="A0A0W0EZ78"/>
<dbReference type="Proteomes" id="UP000054988">
    <property type="component" value="Unassembled WGS sequence"/>
</dbReference>
<protein>
    <submittedName>
        <fullName evidence="1">Uncharacterized protein</fullName>
    </submittedName>
</protein>
<gene>
    <name evidence="1" type="ORF">WG66_17967</name>
</gene>
<evidence type="ECO:0000313" key="2">
    <source>
        <dbReference type="Proteomes" id="UP000054988"/>
    </source>
</evidence>
<organism evidence="1 2">
    <name type="scientific">Moniliophthora roreri</name>
    <name type="common">Frosty pod rot fungus</name>
    <name type="synonym">Monilia roreri</name>
    <dbReference type="NCBI Taxonomy" id="221103"/>
    <lineage>
        <taxon>Eukaryota</taxon>
        <taxon>Fungi</taxon>
        <taxon>Dikarya</taxon>
        <taxon>Basidiomycota</taxon>
        <taxon>Agaricomycotina</taxon>
        <taxon>Agaricomycetes</taxon>
        <taxon>Agaricomycetidae</taxon>
        <taxon>Agaricales</taxon>
        <taxon>Marasmiineae</taxon>
        <taxon>Marasmiaceae</taxon>
        <taxon>Moniliophthora</taxon>
    </lineage>
</organism>
<name>A0A0W0EZ78_MONRR</name>
<reference evidence="1 2" key="1">
    <citation type="submission" date="2015-12" db="EMBL/GenBank/DDBJ databases">
        <title>Draft genome sequence of Moniliophthora roreri, the causal agent of frosty pod rot of cacao.</title>
        <authorList>
            <person name="Aime M.C."/>
            <person name="Diaz-Valderrama J.R."/>
            <person name="Kijpornyongpan T."/>
            <person name="Phillips-Mora W."/>
        </authorList>
    </citation>
    <scope>NUCLEOTIDE SEQUENCE [LARGE SCALE GENOMIC DNA]</scope>
    <source>
        <strain evidence="1 2">MCA 2952</strain>
    </source>
</reference>
<proteinExistence type="predicted"/>
<evidence type="ECO:0000313" key="1">
    <source>
        <dbReference type="EMBL" id="KTB29367.1"/>
    </source>
</evidence>
<dbReference type="EMBL" id="LATX01002433">
    <property type="protein sequence ID" value="KTB29367.1"/>
    <property type="molecule type" value="Genomic_DNA"/>
</dbReference>